<organism evidence="3 4">
    <name type="scientific">Desulfonema magnum</name>
    <dbReference type="NCBI Taxonomy" id="45655"/>
    <lineage>
        <taxon>Bacteria</taxon>
        <taxon>Pseudomonadati</taxon>
        <taxon>Thermodesulfobacteriota</taxon>
        <taxon>Desulfobacteria</taxon>
        <taxon>Desulfobacterales</taxon>
        <taxon>Desulfococcaceae</taxon>
        <taxon>Desulfonema</taxon>
    </lineage>
</organism>
<dbReference type="Proteomes" id="UP000663722">
    <property type="component" value="Chromosome"/>
</dbReference>
<accession>A0A975BFA1</accession>
<proteinExistence type="predicted"/>
<dbReference type="Pfam" id="PF04480">
    <property type="entry name" value="DUF559"/>
    <property type="match status" value="1"/>
</dbReference>
<gene>
    <name evidence="3" type="ORF">dnm_003550</name>
</gene>
<dbReference type="Gene3D" id="3.40.960.10">
    <property type="entry name" value="VSR Endonuclease"/>
    <property type="match status" value="1"/>
</dbReference>
<dbReference type="KEGG" id="dmm:dnm_003550"/>
<protein>
    <submittedName>
        <fullName evidence="3">DNA-binding domain-containing protein, KilA-N-like and DUF559</fullName>
    </submittedName>
</protein>
<name>A0A975BFA1_9BACT</name>
<dbReference type="InterPro" id="IPR007569">
    <property type="entry name" value="DUF559"/>
</dbReference>
<keyword evidence="4" id="KW-1185">Reference proteome</keyword>
<evidence type="ECO:0000313" key="3">
    <source>
        <dbReference type="EMBL" id="QTA84361.1"/>
    </source>
</evidence>
<dbReference type="EMBL" id="CP061800">
    <property type="protein sequence ID" value="QTA84361.1"/>
    <property type="molecule type" value="Genomic_DNA"/>
</dbReference>
<feature type="domain" description="KilA-N DNA-binding" evidence="2">
    <location>
        <begin position="17"/>
        <end position="99"/>
    </location>
</feature>
<dbReference type="GO" id="GO:0003677">
    <property type="term" value="F:DNA binding"/>
    <property type="evidence" value="ECO:0007669"/>
    <property type="project" value="UniProtKB-KW"/>
</dbReference>
<dbReference type="Pfam" id="PF10543">
    <property type="entry name" value="ORF6N"/>
    <property type="match status" value="1"/>
</dbReference>
<sequence length="231" mass="27366">MDNKRIVNIMGRDIERIEYKGQPVITFRMMDELHERPEGTARRAFNYHKNKFVKKENFFEVAYKEWSQIPTIYEAYGSIVCQRNHMIFLTQAGYLLVVTSYRSSTEKISEICNKYFEDNSLNFLLSNAAEIEFGKTLTETLKGLATVKTQVRINKYRADFLLSEYDIIVEYDEEYHRYLKTKNSDKQRDKILMSLGYTVIRVRKREPIGRALNRILLAISDRSKVFPRVQK</sequence>
<keyword evidence="3" id="KW-0238">DNA-binding</keyword>
<dbReference type="InterPro" id="IPR018873">
    <property type="entry name" value="KilA-N_DNA-bd_domain"/>
</dbReference>
<evidence type="ECO:0000259" key="1">
    <source>
        <dbReference type="Pfam" id="PF04480"/>
    </source>
</evidence>
<dbReference type="AlphaFoldDB" id="A0A975BFA1"/>
<evidence type="ECO:0000259" key="2">
    <source>
        <dbReference type="Pfam" id="PF10543"/>
    </source>
</evidence>
<reference evidence="3" key="1">
    <citation type="journal article" date="2021" name="Microb. Physiol.">
        <title>Proteogenomic Insights into the Physiology of Marine, Sulfate-Reducing, Filamentous Desulfonema limicola and Desulfonema magnum.</title>
        <authorList>
            <person name="Schnaars V."/>
            <person name="Wohlbrand L."/>
            <person name="Scheve S."/>
            <person name="Hinrichs C."/>
            <person name="Reinhardt R."/>
            <person name="Rabus R."/>
        </authorList>
    </citation>
    <scope>NUCLEOTIDE SEQUENCE</scope>
    <source>
        <strain evidence="3">4be13</strain>
    </source>
</reference>
<evidence type="ECO:0000313" key="4">
    <source>
        <dbReference type="Proteomes" id="UP000663722"/>
    </source>
</evidence>
<feature type="domain" description="DUF559" evidence="1">
    <location>
        <begin position="146"/>
        <end position="218"/>
    </location>
</feature>
<dbReference type="RefSeq" id="WP_207680884.1">
    <property type="nucleotide sequence ID" value="NZ_CP061800.1"/>
</dbReference>